<evidence type="ECO:0000256" key="1">
    <source>
        <dbReference type="ARBA" id="ARBA00004651"/>
    </source>
</evidence>
<reference evidence="15" key="1">
    <citation type="submission" date="2017-02" db="UniProtKB">
        <authorList>
            <consortium name="WormBaseParasite"/>
        </authorList>
    </citation>
    <scope>IDENTIFICATION</scope>
</reference>
<dbReference type="SUPFAM" id="SSF81321">
    <property type="entry name" value="Family A G protein-coupled receptor-like"/>
    <property type="match status" value="1"/>
</dbReference>
<dbReference type="WBParaSite" id="DME_0000107801-mRNA-1">
    <property type="protein sequence ID" value="DME_0000107801-mRNA-1"/>
    <property type="gene ID" value="DME_0000107801"/>
</dbReference>
<reference evidence="12 14" key="2">
    <citation type="submission" date="2018-11" db="EMBL/GenBank/DDBJ databases">
        <authorList>
            <consortium name="Pathogen Informatics"/>
        </authorList>
    </citation>
    <scope>NUCLEOTIDE SEQUENCE [LARGE SCALE GENOMIC DNA]</scope>
</reference>
<dbReference type="PROSITE" id="PS50262">
    <property type="entry name" value="G_PROTEIN_RECEP_F1_2"/>
    <property type="match status" value="1"/>
</dbReference>
<feature type="transmembrane region" description="Helical" evidence="10">
    <location>
        <begin position="43"/>
        <end position="67"/>
    </location>
</feature>
<dbReference type="GO" id="GO:0005886">
    <property type="term" value="C:plasma membrane"/>
    <property type="evidence" value="ECO:0007669"/>
    <property type="project" value="UniProtKB-SubCell"/>
</dbReference>
<gene>
    <name evidence="12" type="ORF">DME_LOCUS5438</name>
</gene>
<keyword evidence="4 10" id="KW-1133">Transmembrane helix</keyword>
<keyword evidence="8" id="KW-0325">Glycoprotein</keyword>
<keyword evidence="3 10" id="KW-0812">Transmembrane</keyword>
<feature type="transmembrane region" description="Helical" evidence="10">
    <location>
        <begin position="256"/>
        <end position="281"/>
    </location>
</feature>
<comment type="subcellular location">
    <subcellularLocation>
        <location evidence="1">Cell membrane</location>
        <topology evidence="1">Multi-pass membrane protein</topology>
    </subcellularLocation>
</comment>
<dbReference type="PANTHER" id="PTHR24246:SF27">
    <property type="entry name" value="ADENOSINE RECEPTOR, ISOFORM A"/>
    <property type="match status" value="1"/>
</dbReference>
<dbReference type="AlphaFoldDB" id="A0A0N4U2Z6"/>
<evidence type="ECO:0000313" key="15">
    <source>
        <dbReference type="WBParaSite" id="DME_0000107801-mRNA-1"/>
    </source>
</evidence>
<evidence type="ECO:0000256" key="10">
    <source>
        <dbReference type="SAM" id="Phobius"/>
    </source>
</evidence>
<dbReference type="PANTHER" id="PTHR24246">
    <property type="entry name" value="OLFACTORY RECEPTOR AND ADENOSINE RECEPTOR"/>
    <property type="match status" value="1"/>
</dbReference>
<evidence type="ECO:0000256" key="7">
    <source>
        <dbReference type="ARBA" id="ARBA00023170"/>
    </source>
</evidence>
<feature type="domain" description="G-protein coupled receptors family 1 profile" evidence="11">
    <location>
        <begin position="22"/>
        <end position="279"/>
    </location>
</feature>
<dbReference type="InterPro" id="IPR000276">
    <property type="entry name" value="GPCR_Rhodpsn"/>
</dbReference>
<feature type="transmembrane region" description="Helical" evidence="10">
    <location>
        <begin position="169"/>
        <end position="191"/>
    </location>
</feature>
<accession>A0A0N4U2Z6</accession>
<evidence type="ECO:0000256" key="2">
    <source>
        <dbReference type="ARBA" id="ARBA00022475"/>
    </source>
</evidence>
<feature type="transmembrane region" description="Helical" evidence="10">
    <location>
        <begin position="120"/>
        <end position="146"/>
    </location>
</feature>
<evidence type="ECO:0000313" key="13">
    <source>
        <dbReference type="Proteomes" id="UP000038040"/>
    </source>
</evidence>
<keyword evidence="9" id="KW-0807">Transducer</keyword>
<evidence type="ECO:0000313" key="14">
    <source>
        <dbReference type="Proteomes" id="UP000274756"/>
    </source>
</evidence>
<dbReference type="Gene3D" id="1.20.1070.10">
    <property type="entry name" value="Rhodopsin 7-helix transmembrane proteins"/>
    <property type="match status" value="1"/>
</dbReference>
<dbReference type="PRINTS" id="PR00237">
    <property type="entry name" value="GPCRRHODOPSN"/>
</dbReference>
<evidence type="ECO:0000256" key="6">
    <source>
        <dbReference type="ARBA" id="ARBA00023136"/>
    </source>
</evidence>
<dbReference type="EMBL" id="UYYG01001152">
    <property type="protein sequence ID" value="VDN55465.1"/>
    <property type="molecule type" value="Genomic_DNA"/>
</dbReference>
<evidence type="ECO:0000256" key="4">
    <source>
        <dbReference type="ARBA" id="ARBA00022989"/>
    </source>
</evidence>
<keyword evidence="6 10" id="KW-0472">Membrane</keyword>
<dbReference type="OrthoDB" id="9445642at2759"/>
<organism evidence="13 15">
    <name type="scientific">Dracunculus medinensis</name>
    <name type="common">Guinea worm</name>
    <dbReference type="NCBI Taxonomy" id="318479"/>
    <lineage>
        <taxon>Eukaryota</taxon>
        <taxon>Metazoa</taxon>
        <taxon>Ecdysozoa</taxon>
        <taxon>Nematoda</taxon>
        <taxon>Chromadorea</taxon>
        <taxon>Rhabditida</taxon>
        <taxon>Spirurina</taxon>
        <taxon>Dracunculoidea</taxon>
        <taxon>Dracunculidae</taxon>
        <taxon>Dracunculus</taxon>
    </lineage>
</organism>
<name>A0A0N4U2Z6_DRAME</name>
<dbReference type="InterPro" id="IPR017452">
    <property type="entry name" value="GPCR_Rhodpsn_7TM"/>
</dbReference>
<keyword evidence="7" id="KW-0675">Receptor</keyword>
<keyword evidence="2" id="KW-1003">Cell membrane</keyword>
<keyword evidence="14" id="KW-1185">Reference proteome</keyword>
<dbReference type="Pfam" id="PF00001">
    <property type="entry name" value="7tm_1"/>
    <property type="match status" value="1"/>
</dbReference>
<feature type="transmembrane region" description="Helical" evidence="10">
    <location>
        <begin position="73"/>
        <end position="99"/>
    </location>
</feature>
<protein>
    <submittedName>
        <fullName evidence="15">G_PROTEIN_RECEP_F1_2 domain-containing protein</fullName>
    </submittedName>
</protein>
<proteinExistence type="predicted"/>
<evidence type="ECO:0000256" key="5">
    <source>
        <dbReference type="ARBA" id="ARBA00023040"/>
    </source>
</evidence>
<sequence length="325" mass="37983">MDSLIIIYSFAEIFLSVYISLNNLLVLWVYIRSQDVRTITNTYIFSLSLTDFLSGAIGIPLTVYSVLTRAPRSYFPCLAIHLILCVLCTISTFHMLAIAIDKYIIICCKYKLLKNRSGRLTRTVILLSTVWVFGLLVAILPIFWFIDFDERQKKFHGECQFLEVLDYSYLVYVIFFGTIIIPTIIITYCYLSIYSKIREEESNIAHFLNGRERQRRVRGRRKLITILLIIVLAYLICWYPLYLINTVEFFFHEYRSATWLTLSAVVLSHVSCGINPLIYAYGMPGFKEALRNYFKTAMLKAEQMSHILRNSKETVLVKIEKIRER</sequence>
<dbReference type="Proteomes" id="UP000038040">
    <property type="component" value="Unplaced"/>
</dbReference>
<evidence type="ECO:0000256" key="8">
    <source>
        <dbReference type="ARBA" id="ARBA00023180"/>
    </source>
</evidence>
<evidence type="ECO:0000256" key="9">
    <source>
        <dbReference type="ARBA" id="ARBA00023224"/>
    </source>
</evidence>
<feature type="transmembrane region" description="Helical" evidence="10">
    <location>
        <begin position="6"/>
        <end position="31"/>
    </location>
</feature>
<evidence type="ECO:0000259" key="11">
    <source>
        <dbReference type="PROSITE" id="PS50262"/>
    </source>
</evidence>
<evidence type="ECO:0000256" key="3">
    <source>
        <dbReference type="ARBA" id="ARBA00022692"/>
    </source>
</evidence>
<dbReference type="STRING" id="318479.A0A0N4U2Z6"/>
<dbReference type="Proteomes" id="UP000274756">
    <property type="component" value="Unassembled WGS sequence"/>
</dbReference>
<keyword evidence="5" id="KW-0297">G-protein coupled receptor</keyword>
<dbReference type="GO" id="GO:0004930">
    <property type="term" value="F:G protein-coupled receptor activity"/>
    <property type="evidence" value="ECO:0007669"/>
    <property type="project" value="UniProtKB-KW"/>
</dbReference>
<feature type="transmembrane region" description="Helical" evidence="10">
    <location>
        <begin position="223"/>
        <end position="244"/>
    </location>
</feature>
<evidence type="ECO:0000313" key="12">
    <source>
        <dbReference type="EMBL" id="VDN55465.1"/>
    </source>
</evidence>